<organism evidence="7 8">
    <name type="scientific">Paramormyrops kingsleyae</name>
    <dbReference type="NCBI Taxonomy" id="1676925"/>
    <lineage>
        <taxon>Eukaryota</taxon>
        <taxon>Metazoa</taxon>
        <taxon>Chordata</taxon>
        <taxon>Craniata</taxon>
        <taxon>Vertebrata</taxon>
        <taxon>Euteleostomi</taxon>
        <taxon>Actinopterygii</taxon>
        <taxon>Neopterygii</taxon>
        <taxon>Teleostei</taxon>
        <taxon>Osteoglossocephala</taxon>
        <taxon>Osteoglossomorpha</taxon>
        <taxon>Osteoglossiformes</taxon>
        <taxon>Mormyridae</taxon>
        <taxon>Paramormyrops</taxon>
    </lineage>
</organism>
<dbReference type="InterPro" id="IPR004269">
    <property type="entry name" value="Folate_rcpt"/>
</dbReference>
<dbReference type="CTD" id="83546"/>
<dbReference type="PANTHER" id="PTHR10517:SF25">
    <property type="entry name" value="RETBINDIN ISOFORM X1"/>
    <property type="match status" value="1"/>
</dbReference>
<evidence type="ECO:0000256" key="4">
    <source>
        <dbReference type="SAM" id="MobiDB-lite"/>
    </source>
</evidence>
<dbReference type="STRING" id="1676925.ENSPKIP00000027932"/>
<protein>
    <submittedName>
        <fullName evidence="7">Retbindin</fullName>
    </submittedName>
</protein>
<feature type="domain" description="Folate receptor-like" evidence="6">
    <location>
        <begin position="32"/>
        <end position="202"/>
    </location>
</feature>
<evidence type="ECO:0000313" key="7">
    <source>
        <dbReference type="Ensembl" id="ENSPKIP00000027932.1"/>
    </source>
</evidence>
<evidence type="ECO:0000313" key="8">
    <source>
        <dbReference type="Proteomes" id="UP000261540"/>
    </source>
</evidence>
<dbReference type="GO" id="GO:0009897">
    <property type="term" value="C:external side of plasma membrane"/>
    <property type="evidence" value="ECO:0007669"/>
    <property type="project" value="TreeGrafter"/>
</dbReference>
<dbReference type="Ensembl" id="ENSPKIT00000008705.1">
    <property type="protein sequence ID" value="ENSPKIP00000027932.1"/>
    <property type="gene ID" value="ENSPKIG00000009782.1"/>
</dbReference>
<keyword evidence="3" id="KW-1015">Disulfide bond</keyword>
<evidence type="ECO:0000256" key="3">
    <source>
        <dbReference type="ARBA" id="ARBA00023157"/>
    </source>
</evidence>
<dbReference type="RefSeq" id="XP_023647531.1">
    <property type="nucleotide sequence ID" value="XM_023791763.2"/>
</dbReference>
<feature type="region of interest" description="Disordered" evidence="4">
    <location>
        <begin position="221"/>
        <end position="280"/>
    </location>
</feature>
<sequence length="280" mass="30761">MGVAQTFPTQFPLAVAYLLTLLIGWSQCQDGACLQDGKHKATPSPEPYLRDCTLYAENACCSENDIQVPTASSGRLVQDLFWDGCGPVSQGCRAFLKRVACFHLCSPDIARWPHPRLPGSFQGVPLCHSFCRDWFDACKVDRMCSGDEGWLSQRNNCTGDCVTYQQMYQDGRGLCGHIGAGSFTPVEDDDREEENSPSCGCLTLSPTDREVIAALRAQQENPDELDTTKAGLPQYRAPCPMRERHRGTTPPPRARRDGKNAAVSKRSVFVEDVEGSGSGF</sequence>
<dbReference type="GeneTree" id="ENSGT00950000183144"/>
<accession>A0A3B3SB10</accession>
<name>A0A3B3SB10_9TELE</name>
<dbReference type="InterPro" id="IPR018143">
    <property type="entry name" value="Folate_rcpt-like"/>
</dbReference>
<dbReference type="GO" id="GO:0032217">
    <property type="term" value="F:riboflavin transmembrane transporter activity"/>
    <property type="evidence" value="ECO:0007669"/>
    <property type="project" value="TreeGrafter"/>
</dbReference>
<comment type="similarity">
    <text evidence="1">Belongs to the folate receptor family.</text>
</comment>
<dbReference type="Proteomes" id="UP000261540">
    <property type="component" value="Unplaced"/>
</dbReference>
<dbReference type="GO" id="GO:1902444">
    <property type="term" value="F:riboflavin binding"/>
    <property type="evidence" value="ECO:0007669"/>
    <property type="project" value="TreeGrafter"/>
</dbReference>
<reference evidence="7" key="2">
    <citation type="submission" date="2025-09" db="UniProtKB">
        <authorList>
            <consortium name="Ensembl"/>
        </authorList>
    </citation>
    <scope>IDENTIFICATION</scope>
</reference>
<keyword evidence="2 5" id="KW-0732">Signal</keyword>
<keyword evidence="8" id="KW-1185">Reference proteome</keyword>
<dbReference type="Pfam" id="PF03024">
    <property type="entry name" value="Folate_rec"/>
    <property type="match status" value="1"/>
</dbReference>
<feature type="chain" id="PRO_5017424544" evidence="5">
    <location>
        <begin position="29"/>
        <end position="280"/>
    </location>
</feature>
<evidence type="ECO:0000256" key="2">
    <source>
        <dbReference type="ARBA" id="ARBA00022729"/>
    </source>
</evidence>
<reference evidence="7" key="1">
    <citation type="submission" date="2025-08" db="UniProtKB">
        <authorList>
            <consortium name="Ensembl"/>
        </authorList>
    </citation>
    <scope>IDENTIFICATION</scope>
</reference>
<dbReference type="GO" id="GO:0038023">
    <property type="term" value="F:signaling receptor activity"/>
    <property type="evidence" value="ECO:0007669"/>
    <property type="project" value="TreeGrafter"/>
</dbReference>
<dbReference type="OrthoDB" id="5982417at2759"/>
<dbReference type="GeneID" id="111833471"/>
<evidence type="ECO:0000259" key="6">
    <source>
        <dbReference type="Pfam" id="PF03024"/>
    </source>
</evidence>
<evidence type="ECO:0000256" key="5">
    <source>
        <dbReference type="SAM" id="SignalP"/>
    </source>
</evidence>
<dbReference type="KEGG" id="pki:111833471"/>
<evidence type="ECO:0000256" key="1">
    <source>
        <dbReference type="ARBA" id="ARBA00007932"/>
    </source>
</evidence>
<proteinExistence type="inferred from homology"/>
<dbReference type="AlphaFoldDB" id="A0A3B3SB10"/>
<dbReference type="PANTHER" id="PTHR10517">
    <property type="entry name" value="FOLATE RECEPTOR"/>
    <property type="match status" value="1"/>
</dbReference>
<feature type="signal peptide" evidence="5">
    <location>
        <begin position="1"/>
        <end position="28"/>
    </location>
</feature>